<protein>
    <submittedName>
        <fullName evidence="4">NUDIX hydrolase</fullName>
    </submittedName>
</protein>
<dbReference type="InterPro" id="IPR015797">
    <property type="entry name" value="NUDIX_hydrolase-like_dom_sf"/>
</dbReference>
<dbReference type="PROSITE" id="PS00893">
    <property type="entry name" value="NUDIX_BOX"/>
    <property type="match status" value="1"/>
</dbReference>
<dbReference type="GO" id="GO:0016787">
    <property type="term" value="F:hydrolase activity"/>
    <property type="evidence" value="ECO:0007669"/>
    <property type="project" value="UniProtKB-KW"/>
</dbReference>
<dbReference type="CDD" id="cd03424">
    <property type="entry name" value="NUDIX_ADPRase_Nudt5_UGPPase_Nudt14"/>
    <property type="match status" value="1"/>
</dbReference>
<accession>A0A832RCE4</accession>
<dbReference type="EMBL" id="DUTP01000003">
    <property type="protein sequence ID" value="HHX99319.1"/>
    <property type="molecule type" value="Genomic_DNA"/>
</dbReference>
<reference evidence="4 5" key="1">
    <citation type="journal article" date="2020" name="Biotechnol. Biofuels">
        <title>New insights from the biogas microbiome by comprehensive genome-resolved metagenomics of nearly 1600 species originating from multiple anaerobic digesters.</title>
        <authorList>
            <person name="Campanaro S."/>
            <person name="Treu L."/>
            <person name="Rodriguez-R L.M."/>
            <person name="Kovalovszki A."/>
            <person name="Ziels R.M."/>
            <person name="Maus I."/>
            <person name="Zhu X."/>
            <person name="Kougias P.G."/>
            <person name="Basile A."/>
            <person name="Luo G."/>
            <person name="Schluter A."/>
            <person name="Konstantinidis K.T."/>
            <person name="Angelidaki I."/>
        </authorList>
    </citation>
    <scope>NUCLEOTIDE SEQUENCE [LARGE SCALE GENOMIC DNA]</scope>
    <source>
        <strain evidence="4">AS05jafATM_89</strain>
    </source>
</reference>
<comment type="cofactor">
    <cofactor evidence="1">
        <name>Mg(2+)</name>
        <dbReference type="ChEBI" id="CHEBI:18420"/>
    </cofactor>
</comment>
<evidence type="ECO:0000256" key="1">
    <source>
        <dbReference type="ARBA" id="ARBA00001946"/>
    </source>
</evidence>
<dbReference type="AlphaFoldDB" id="A0A832RCE4"/>
<dbReference type="SUPFAM" id="SSF55811">
    <property type="entry name" value="Nudix"/>
    <property type="match status" value="1"/>
</dbReference>
<dbReference type="PANTHER" id="PTHR11839:SF18">
    <property type="entry name" value="NUDIX HYDROLASE DOMAIN-CONTAINING PROTEIN"/>
    <property type="match status" value="1"/>
</dbReference>
<gene>
    <name evidence="4" type="ORF">GX533_01360</name>
</gene>
<dbReference type="Proteomes" id="UP000576550">
    <property type="component" value="Unassembled WGS sequence"/>
</dbReference>
<dbReference type="InterPro" id="IPR020084">
    <property type="entry name" value="NUDIX_hydrolase_CS"/>
</dbReference>
<keyword evidence="2 4" id="KW-0378">Hydrolase</keyword>
<organism evidence="4 5">
    <name type="scientific">Candidatus Dojkabacteria bacterium</name>
    <dbReference type="NCBI Taxonomy" id="2099670"/>
    <lineage>
        <taxon>Bacteria</taxon>
        <taxon>Candidatus Dojkabacteria</taxon>
    </lineage>
</organism>
<dbReference type="PANTHER" id="PTHR11839">
    <property type="entry name" value="UDP/ADP-SUGAR PYROPHOSPHATASE"/>
    <property type="match status" value="1"/>
</dbReference>
<dbReference type="InterPro" id="IPR000086">
    <property type="entry name" value="NUDIX_hydrolase_dom"/>
</dbReference>
<evidence type="ECO:0000259" key="3">
    <source>
        <dbReference type="PROSITE" id="PS51462"/>
    </source>
</evidence>
<evidence type="ECO:0000256" key="2">
    <source>
        <dbReference type="ARBA" id="ARBA00022801"/>
    </source>
</evidence>
<sequence length="171" mass="19478">MKLIKEEVKYKNYRKVILRTFVDKNGKQWEYETSGSIYGSSSIIALTEDNQIILVREFRPGPMKEFLDIPGGGLDSNDEDAVDCAMRELTEETGYVGKKATLLGKIFDGAYISSPKYAVLIEGCVFKEGSKIEDIEVVLKPYDEYLENLKPEDTVNLSAILLFKEYLRKKK</sequence>
<evidence type="ECO:0000313" key="5">
    <source>
        <dbReference type="Proteomes" id="UP000576550"/>
    </source>
</evidence>
<dbReference type="GO" id="GO:0019693">
    <property type="term" value="P:ribose phosphate metabolic process"/>
    <property type="evidence" value="ECO:0007669"/>
    <property type="project" value="TreeGrafter"/>
</dbReference>
<dbReference type="GO" id="GO:0006753">
    <property type="term" value="P:nucleoside phosphate metabolic process"/>
    <property type="evidence" value="ECO:0007669"/>
    <property type="project" value="TreeGrafter"/>
</dbReference>
<feature type="domain" description="Nudix hydrolase" evidence="3">
    <location>
        <begin position="36"/>
        <end position="162"/>
    </location>
</feature>
<dbReference type="PROSITE" id="PS51462">
    <property type="entry name" value="NUDIX"/>
    <property type="match status" value="1"/>
</dbReference>
<dbReference type="Pfam" id="PF00293">
    <property type="entry name" value="NUDIX"/>
    <property type="match status" value="1"/>
</dbReference>
<evidence type="ECO:0000313" key="4">
    <source>
        <dbReference type="EMBL" id="HHX99319.1"/>
    </source>
</evidence>
<dbReference type="Gene3D" id="3.90.79.10">
    <property type="entry name" value="Nucleoside Triphosphate Pyrophosphohydrolase"/>
    <property type="match status" value="1"/>
</dbReference>
<name>A0A832RCE4_9BACT</name>
<comment type="caution">
    <text evidence="4">The sequence shown here is derived from an EMBL/GenBank/DDBJ whole genome shotgun (WGS) entry which is preliminary data.</text>
</comment>
<proteinExistence type="predicted"/>